<evidence type="ECO:0000313" key="2">
    <source>
        <dbReference type="EMBL" id="KAA6411022.1"/>
    </source>
</evidence>
<comment type="caution">
    <text evidence="2">The sequence shown here is derived from an EMBL/GenBank/DDBJ whole genome shotgun (WGS) entry which is preliminary data.</text>
</comment>
<feature type="region of interest" description="Disordered" evidence="1">
    <location>
        <begin position="217"/>
        <end position="252"/>
    </location>
</feature>
<feature type="region of interest" description="Disordered" evidence="1">
    <location>
        <begin position="353"/>
        <end position="375"/>
    </location>
</feature>
<feature type="compositionally biased region" description="Acidic residues" evidence="1">
    <location>
        <begin position="366"/>
        <end position="375"/>
    </location>
</feature>
<gene>
    <name evidence="2" type="ORF">FRX48_05333</name>
</gene>
<dbReference type="Gene3D" id="1.20.970.30">
    <property type="entry name" value="eIF4G, eIF4E-binding domain"/>
    <property type="match status" value="1"/>
</dbReference>
<evidence type="ECO:0000313" key="3">
    <source>
        <dbReference type="Proteomes" id="UP000324767"/>
    </source>
</evidence>
<dbReference type="EMBL" id="VXIT01000008">
    <property type="protein sequence ID" value="KAA6411022.1"/>
    <property type="molecule type" value="Genomic_DNA"/>
</dbReference>
<protein>
    <submittedName>
        <fullName evidence="2">Uncharacterized protein</fullName>
    </submittedName>
</protein>
<dbReference type="Proteomes" id="UP000324767">
    <property type="component" value="Unassembled WGS sequence"/>
</dbReference>
<name>A0A5M8PQ01_9LECA</name>
<dbReference type="OrthoDB" id="5290791at2759"/>
<dbReference type="AlphaFoldDB" id="A0A5M8PQ01"/>
<proteinExistence type="predicted"/>
<sequence>MAPYKNNVTLLNLLSQYPIVRAIAQELPFAGLLNLARLNSEYRNILHGFPWEAMGLDHCMDRNGARQVEWYAQSQSIPKGRIQEVVECAPSPSVRAASSKHPLESTKKPFRTVDASYALSVGPPAIRFAKAPSNPYMSASPPDLQAKPKICAGQSCSNLLDETEEELRACLWCHLPLEGRPSLGESRRDYDSRHLYARSNSNTWSFDDVYFPSANNQLSNGSSSAGNRKRSIIPYSDQRYSPSKNPPIKKSVSFPFSSPPKLKVRAPRPLPNLMLIDYASLGVPPPTALRMVDSVFGTFCYDPDFLLAFRPLCRKEPTPDWEVRLVNAILQSNGTGLVTEGDDDDEVLVLDEGEGSDEATLHPYDADDNDDDSDEATLATARISSDCSFMSRGPWV</sequence>
<organism evidence="2 3">
    <name type="scientific">Lasallia pustulata</name>
    <dbReference type="NCBI Taxonomy" id="136370"/>
    <lineage>
        <taxon>Eukaryota</taxon>
        <taxon>Fungi</taxon>
        <taxon>Dikarya</taxon>
        <taxon>Ascomycota</taxon>
        <taxon>Pezizomycotina</taxon>
        <taxon>Lecanoromycetes</taxon>
        <taxon>OSLEUM clade</taxon>
        <taxon>Umbilicariomycetidae</taxon>
        <taxon>Umbilicariales</taxon>
        <taxon>Umbilicariaceae</taxon>
        <taxon>Lasallia</taxon>
    </lineage>
</organism>
<dbReference type="InterPro" id="IPR036211">
    <property type="entry name" value="eIF4G_eIF4E-bd_sf"/>
</dbReference>
<reference evidence="2 3" key="1">
    <citation type="submission" date="2019-09" db="EMBL/GenBank/DDBJ databases">
        <title>The hologenome of the rock-dwelling lichen Lasallia pustulata.</title>
        <authorList>
            <person name="Greshake Tzovaras B."/>
            <person name="Segers F."/>
            <person name="Bicker A."/>
            <person name="Dal Grande F."/>
            <person name="Otte J."/>
            <person name="Hankeln T."/>
            <person name="Schmitt I."/>
            <person name="Ebersberger I."/>
        </authorList>
    </citation>
    <scope>NUCLEOTIDE SEQUENCE [LARGE SCALE GENOMIC DNA]</scope>
    <source>
        <strain evidence="2">A1-1</strain>
    </source>
</reference>
<evidence type="ECO:0000256" key="1">
    <source>
        <dbReference type="SAM" id="MobiDB-lite"/>
    </source>
</evidence>
<dbReference type="SUPFAM" id="SSF101489">
    <property type="entry name" value="Eukaryotic initiation factor 4f subunit eIF4g, eIF4e-binding domain"/>
    <property type="match status" value="1"/>
</dbReference>
<accession>A0A5M8PQ01</accession>
<feature type="compositionally biased region" description="Polar residues" evidence="1">
    <location>
        <begin position="217"/>
        <end position="226"/>
    </location>
</feature>